<reference evidence="3" key="1">
    <citation type="journal article" date="2019" name="Int. J. Syst. Evol. Microbiol.">
        <title>The Global Catalogue of Microorganisms (GCM) 10K type strain sequencing project: providing services to taxonomists for standard genome sequencing and annotation.</title>
        <authorList>
            <consortium name="The Broad Institute Genomics Platform"/>
            <consortium name="The Broad Institute Genome Sequencing Center for Infectious Disease"/>
            <person name="Wu L."/>
            <person name="Ma J."/>
        </authorList>
    </citation>
    <scope>NUCLEOTIDE SEQUENCE [LARGE SCALE GENOMIC DNA]</scope>
    <source>
        <strain evidence="3">CGMCC 1.12121</strain>
    </source>
</reference>
<feature type="domain" description="SnoaL-like" evidence="1">
    <location>
        <begin position="14"/>
        <end position="143"/>
    </location>
</feature>
<comment type="caution">
    <text evidence="2">The sequence shown here is derived from an EMBL/GenBank/DDBJ whole genome shotgun (WGS) entry which is preliminary data.</text>
</comment>
<dbReference type="Gene3D" id="3.10.450.50">
    <property type="match status" value="1"/>
</dbReference>
<keyword evidence="3" id="KW-1185">Reference proteome</keyword>
<dbReference type="InterPro" id="IPR037401">
    <property type="entry name" value="SnoaL-like"/>
</dbReference>
<dbReference type="InterPro" id="IPR032710">
    <property type="entry name" value="NTF2-like_dom_sf"/>
</dbReference>
<protein>
    <submittedName>
        <fullName evidence="2">Nuclear transport factor 2 family protein</fullName>
    </submittedName>
</protein>
<proteinExistence type="predicted"/>
<dbReference type="SUPFAM" id="SSF54427">
    <property type="entry name" value="NTF2-like"/>
    <property type="match status" value="1"/>
</dbReference>
<dbReference type="RefSeq" id="WP_246974151.1">
    <property type="nucleotide sequence ID" value="NZ_JAKGAN010000005.1"/>
</dbReference>
<sequence length="152" mass="16945">MTSPLSREACTAIEQACTRLVLTAADATDRQDYAGLVTLFTPDGKLFRPTAPDAPLEGREAIEASYQARPAQRITRHFCSNIRVQVESAERARVSTYVQVFAADTQSEPDGHFGWPLAGRTMIGEFDDLCVLDQGAWRFAERHARFIMHRDG</sequence>
<accession>A0ABV9D312</accession>
<dbReference type="CDD" id="cd00531">
    <property type="entry name" value="NTF2_like"/>
    <property type="match status" value="1"/>
</dbReference>
<gene>
    <name evidence="2" type="ORF">ACFO0U_10290</name>
</gene>
<dbReference type="Pfam" id="PF13577">
    <property type="entry name" value="SnoaL_4"/>
    <property type="match status" value="1"/>
</dbReference>
<dbReference type="EMBL" id="JBHSEU010000016">
    <property type="protein sequence ID" value="MFC4539164.1"/>
    <property type="molecule type" value="Genomic_DNA"/>
</dbReference>
<organism evidence="2 3">
    <name type="scientific">Chromohalobacter sarecensis</name>
    <dbReference type="NCBI Taxonomy" id="245294"/>
    <lineage>
        <taxon>Bacteria</taxon>
        <taxon>Pseudomonadati</taxon>
        <taxon>Pseudomonadota</taxon>
        <taxon>Gammaproteobacteria</taxon>
        <taxon>Oceanospirillales</taxon>
        <taxon>Halomonadaceae</taxon>
        <taxon>Chromohalobacter</taxon>
    </lineage>
</organism>
<dbReference type="Proteomes" id="UP001596030">
    <property type="component" value="Unassembled WGS sequence"/>
</dbReference>
<evidence type="ECO:0000313" key="2">
    <source>
        <dbReference type="EMBL" id="MFC4539164.1"/>
    </source>
</evidence>
<evidence type="ECO:0000313" key="3">
    <source>
        <dbReference type="Proteomes" id="UP001596030"/>
    </source>
</evidence>
<evidence type="ECO:0000259" key="1">
    <source>
        <dbReference type="Pfam" id="PF13577"/>
    </source>
</evidence>
<name>A0ABV9D312_9GAMM</name>